<keyword evidence="8 12" id="KW-0472">Membrane</keyword>
<dbReference type="EMBL" id="FOQH01000012">
    <property type="protein sequence ID" value="SFJ01588.1"/>
    <property type="molecule type" value="Genomic_DNA"/>
</dbReference>
<keyword evidence="2 12" id="KW-1003">Cell membrane</keyword>
<evidence type="ECO:0000256" key="10">
    <source>
        <dbReference type="ARBA" id="ARBA00035120"/>
    </source>
</evidence>
<comment type="subcellular location">
    <subcellularLocation>
        <location evidence="1 12">Cell membrane</location>
        <topology evidence="1 12">Multi-pass membrane protein</topology>
    </subcellularLocation>
</comment>
<keyword evidence="12" id="KW-0813">Transport</keyword>
<keyword evidence="5 12" id="KW-1133">Transmembrane helix</keyword>
<keyword evidence="3" id="KW-0997">Cell inner membrane</keyword>
<keyword evidence="7 12" id="KW-0406">Ion transport</keyword>
<keyword evidence="14" id="KW-1185">Reference proteome</keyword>
<dbReference type="NCBIfam" id="TIGR00494">
    <property type="entry name" value="crcB"/>
    <property type="match status" value="1"/>
</dbReference>
<dbReference type="PANTHER" id="PTHR28259">
    <property type="entry name" value="FLUORIDE EXPORT PROTEIN 1-RELATED"/>
    <property type="match status" value="1"/>
</dbReference>
<evidence type="ECO:0000256" key="2">
    <source>
        <dbReference type="ARBA" id="ARBA00022475"/>
    </source>
</evidence>
<dbReference type="Proteomes" id="UP000199377">
    <property type="component" value="Unassembled WGS sequence"/>
</dbReference>
<keyword evidence="4 12" id="KW-0812">Transmembrane</keyword>
<reference evidence="13 14" key="1">
    <citation type="submission" date="2016-10" db="EMBL/GenBank/DDBJ databases">
        <authorList>
            <person name="de Groot N.N."/>
        </authorList>
    </citation>
    <scope>NUCLEOTIDE SEQUENCE [LARGE SCALE GENOMIC DNA]</scope>
    <source>
        <strain evidence="13 14">CGMCC 1.11030</strain>
    </source>
</reference>
<name>A0A1I3MX73_9RHOB</name>
<dbReference type="Pfam" id="PF02537">
    <property type="entry name" value="CRCB"/>
    <property type="match status" value="1"/>
</dbReference>
<comment type="function">
    <text evidence="12">Fluoride-specific ion channel. Important for reducing fluoride concentration in the cell, thus reducing its toxicity.</text>
</comment>
<evidence type="ECO:0000256" key="1">
    <source>
        <dbReference type="ARBA" id="ARBA00004651"/>
    </source>
</evidence>
<evidence type="ECO:0000256" key="11">
    <source>
        <dbReference type="ARBA" id="ARBA00035585"/>
    </source>
</evidence>
<dbReference type="InterPro" id="IPR003691">
    <property type="entry name" value="FluC"/>
</dbReference>
<sequence>MTILYVALGGACGASLRWLFGRWTLRVLGADFPWGTLGVNVIGSFAMGLAAVVLMERMDGGWARLAPFVMTGVLGGFTTFSAFSLDALYLIERGRMLTAAVYVAGSVALSVAALFAGLALARAAWGQG</sequence>
<evidence type="ECO:0000256" key="6">
    <source>
        <dbReference type="ARBA" id="ARBA00023053"/>
    </source>
</evidence>
<evidence type="ECO:0000256" key="8">
    <source>
        <dbReference type="ARBA" id="ARBA00023136"/>
    </source>
</evidence>
<dbReference type="RefSeq" id="WP_092864416.1">
    <property type="nucleotide sequence ID" value="NZ_FOQH01000012.1"/>
</dbReference>
<dbReference type="NCBIfam" id="NF010805">
    <property type="entry name" value="PRK14209.1"/>
    <property type="match status" value="1"/>
</dbReference>
<keyword evidence="12" id="KW-0479">Metal-binding</keyword>
<evidence type="ECO:0000313" key="13">
    <source>
        <dbReference type="EMBL" id="SFJ01588.1"/>
    </source>
</evidence>
<protein>
    <recommendedName>
        <fullName evidence="12">Fluoride-specific ion channel FluC</fullName>
    </recommendedName>
</protein>
<keyword evidence="9 12" id="KW-0407">Ion channel</keyword>
<dbReference type="GO" id="GO:0140114">
    <property type="term" value="P:cellular detoxification of fluoride"/>
    <property type="evidence" value="ECO:0007669"/>
    <property type="project" value="UniProtKB-UniRule"/>
</dbReference>
<dbReference type="GO" id="GO:0062054">
    <property type="term" value="F:fluoride channel activity"/>
    <property type="evidence" value="ECO:0007669"/>
    <property type="project" value="UniProtKB-UniRule"/>
</dbReference>
<feature type="transmembrane region" description="Helical" evidence="12">
    <location>
        <begin position="97"/>
        <end position="121"/>
    </location>
</feature>
<organism evidence="13 14">
    <name type="scientific">Albimonas pacifica</name>
    <dbReference type="NCBI Taxonomy" id="1114924"/>
    <lineage>
        <taxon>Bacteria</taxon>
        <taxon>Pseudomonadati</taxon>
        <taxon>Pseudomonadota</taxon>
        <taxon>Alphaproteobacteria</taxon>
        <taxon>Rhodobacterales</taxon>
        <taxon>Paracoccaceae</taxon>
        <taxon>Albimonas</taxon>
    </lineage>
</organism>
<dbReference type="AlphaFoldDB" id="A0A1I3MX73"/>
<dbReference type="OrthoDB" id="9806299at2"/>
<evidence type="ECO:0000256" key="3">
    <source>
        <dbReference type="ARBA" id="ARBA00022519"/>
    </source>
</evidence>
<dbReference type="HAMAP" id="MF_00454">
    <property type="entry name" value="FluC"/>
    <property type="match status" value="1"/>
</dbReference>
<keyword evidence="6 12" id="KW-0915">Sodium</keyword>
<evidence type="ECO:0000313" key="14">
    <source>
        <dbReference type="Proteomes" id="UP000199377"/>
    </source>
</evidence>
<evidence type="ECO:0000256" key="4">
    <source>
        <dbReference type="ARBA" id="ARBA00022692"/>
    </source>
</evidence>
<accession>A0A1I3MX73</accession>
<comment type="similarity">
    <text evidence="10 12">Belongs to the fluoride channel Fluc/FEX (TC 1.A.43) family.</text>
</comment>
<feature type="transmembrane region" description="Helical" evidence="12">
    <location>
        <begin position="67"/>
        <end position="91"/>
    </location>
</feature>
<dbReference type="GO" id="GO:0046872">
    <property type="term" value="F:metal ion binding"/>
    <property type="evidence" value="ECO:0007669"/>
    <property type="project" value="UniProtKB-KW"/>
</dbReference>
<feature type="binding site" evidence="12">
    <location>
        <position position="78"/>
    </location>
    <ligand>
        <name>Na(+)</name>
        <dbReference type="ChEBI" id="CHEBI:29101"/>
        <note>structural</note>
    </ligand>
</feature>
<feature type="transmembrane region" description="Helical" evidence="12">
    <location>
        <begin position="37"/>
        <end position="55"/>
    </location>
</feature>
<comment type="activity regulation">
    <text evidence="12">Na(+) is not transported, but it plays an essential structural role and its presence is essential for fluoride channel function.</text>
</comment>
<proteinExistence type="inferred from homology"/>
<dbReference type="GO" id="GO:0005886">
    <property type="term" value="C:plasma membrane"/>
    <property type="evidence" value="ECO:0007669"/>
    <property type="project" value="UniProtKB-SubCell"/>
</dbReference>
<dbReference type="NCBIfam" id="NF010791">
    <property type="entry name" value="PRK14195.1"/>
    <property type="match status" value="1"/>
</dbReference>
<comment type="catalytic activity">
    <reaction evidence="11">
        <text>fluoride(in) = fluoride(out)</text>
        <dbReference type="Rhea" id="RHEA:76159"/>
        <dbReference type="ChEBI" id="CHEBI:17051"/>
    </reaction>
    <physiologicalReaction direction="left-to-right" evidence="11">
        <dbReference type="Rhea" id="RHEA:76160"/>
    </physiologicalReaction>
</comment>
<evidence type="ECO:0000256" key="5">
    <source>
        <dbReference type="ARBA" id="ARBA00022989"/>
    </source>
</evidence>
<evidence type="ECO:0000256" key="9">
    <source>
        <dbReference type="ARBA" id="ARBA00023303"/>
    </source>
</evidence>
<evidence type="ECO:0000256" key="7">
    <source>
        <dbReference type="ARBA" id="ARBA00023065"/>
    </source>
</evidence>
<dbReference type="PANTHER" id="PTHR28259:SF1">
    <property type="entry name" value="FLUORIDE EXPORT PROTEIN 1-RELATED"/>
    <property type="match status" value="1"/>
</dbReference>
<feature type="binding site" evidence="12">
    <location>
        <position position="75"/>
    </location>
    <ligand>
        <name>Na(+)</name>
        <dbReference type="ChEBI" id="CHEBI:29101"/>
        <note>structural</note>
    </ligand>
</feature>
<evidence type="ECO:0000256" key="12">
    <source>
        <dbReference type="HAMAP-Rule" id="MF_00454"/>
    </source>
</evidence>
<dbReference type="STRING" id="1114924.SAMN05216258_11232"/>
<gene>
    <name evidence="12" type="primary">fluC</name>
    <name evidence="12" type="synonym">crcB</name>
    <name evidence="13" type="ORF">SAMN05216258_11232</name>
</gene>